<reference evidence="3 4" key="1">
    <citation type="submission" date="2014-04" db="EMBL/GenBank/DDBJ databases">
        <authorList>
            <consortium name="DOE Joint Genome Institute"/>
            <person name="Kuo A."/>
            <person name="Zuccaro A."/>
            <person name="Kohler A."/>
            <person name="Nagy L.G."/>
            <person name="Floudas D."/>
            <person name="Copeland A."/>
            <person name="Barry K.W."/>
            <person name="Cichocki N."/>
            <person name="Veneault-Fourrey C."/>
            <person name="LaButti K."/>
            <person name="Lindquist E.A."/>
            <person name="Lipzen A."/>
            <person name="Lundell T."/>
            <person name="Morin E."/>
            <person name="Murat C."/>
            <person name="Sun H."/>
            <person name="Tunlid A."/>
            <person name="Henrissat B."/>
            <person name="Grigoriev I.V."/>
            <person name="Hibbett D.S."/>
            <person name="Martin F."/>
            <person name="Nordberg H.P."/>
            <person name="Cantor M.N."/>
            <person name="Hua S.X."/>
        </authorList>
    </citation>
    <scope>NUCLEOTIDE SEQUENCE [LARGE SCALE GENOMIC DNA]</scope>
    <source>
        <strain evidence="3 4">MAFF 305830</strain>
    </source>
</reference>
<evidence type="ECO:0000313" key="4">
    <source>
        <dbReference type="Proteomes" id="UP000054097"/>
    </source>
</evidence>
<dbReference type="Proteomes" id="UP000054097">
    <property type="component" value="Unassembled WGS sequence"/>
</dbReference>
<keyword evidence="4" id="KW-1185">Reference proteome</keyword>
<gene>
    <name evidence="3" type="ORF">M408DRAFT_328999</name>
</gene>
<evidence type="ECO:0000313" key="3">
    <source>
        <dbReference type="EMBL" id="KIM28945.1"/>
    </source>
</evidence>
<reference evidence="4" key="2">
    <citation type="submission" date="2015-01" db="EMBL/GenBank/DDBJ databases">
        <title>Evolutionary Origins and Diversification of the Mycorrhizal Mutualists.</title>
        <authorList>
            <consortium name="DOE Joint Genome Institute"/>
            <consortium name="Mycorrhizal Genomics Consortium"/>
            <person name="Kohler A."/>
            <person name="Kuo A."/>
            <person name="Nagy L.G."/>
            <person name="Floudas D."/>
            <person name="Copeland A."/>
            <person name="Barry K.W."/>
            <person name="Cichocki N."/>
            <person name="Veneault-Fourrey C."/>
            <person name="LaButti K."/>
            <person name="Lindquist E.A."/>
            <person name="Lipzen A."/>
            <person name="Lundell T."/>
            <person name="Morin E."/>
            <person name="Murat C."/>
            <person name="Riley R."/>
            <person name="Ohm R."/>
            <person name="Sun H."/>
            <person name="Tunlid A."/>
            <person name="Henrissat B."/>
            <person name="Grigoriev I.V."/>
            <person name="Hibbett D.S."/>
            <person name="Martin F."/>
        </authorList>
    </citation>
    <scope>NUCLEOTIDE SEQUENCE [LARGE SCALE GENOMIC DNA]</scope>
    <source>
        <strain evidence="4">MAFF 305830</strain>
    </source>
</reference>
<organism evidence="3 4">
    <name type="scientific">Serendipita vermifera MAFF 305830</name>
    <dbReference type="NCBI Taxonomy" id="933852"/>
    <lineage>
        <taxon>Eukaryota</taxon>
        <taxon>Fungi</taxon>
        <taxon>Dikarya</taxon>
        <taxon>Basidiomycota</taxon>
        <taxon>Agaricomycotina</taxon>
        <taxon>Agaricomycetes</taxon>
        <taxon>Sebacinales</taxon>
        <taxon>Serendipitaceae</taxon>
        <taxon>Serendipita</taxon>
    </lineage>
</organism>
<evidence type="ECO:0000256" key="1">
    <source>
        <dbReference type="SAM" id="MobiDB-lite"/>
    </source>
</evidence>
<protein>
    <submittedName>
        <fullName evidence="3">Uncharacterized protein</fullName>
    </submittedName>
</protein>
<evidence type="ECO:0000256" key="2">
    <source>
        <dbReference type="SAM" id="Phobius"/>
    </source>
</evidence>
<feature type="compositionally biased region" description="Polar residues" evidence="1">
    <location>
        <begin position="1"/>
        <end position="11"/>
    </location>
</feature>
<keyword evidence="2" id="KW-1133">Transmembrane helix</keyword>
<feature type="region of interest" description="Disordered" evidence="1">
    <location>
        <begin position="1"/>
        <end position="56"/>
    </location>
</feature>
<feature type="compositionally biased region" description="Polar residues" evidence="1">
    <location>
        <begin position="24"/>
        <end position="37"/>
    </location>
</feature>
<dbReference type="EMBL" id="KN824290">
    <property type="protein sequence ID" value="KIM28945.1"/>
    <property type="molecule type" value="Genomic_DNA"/>
</dbReference>
<keyword evidence="2" id="KW-0812">Transmembrane</keyword>
<proteinExistence type="predicted"/>
<feature type="transmembrane region" description="Helical" evidence="2">
    <location>
        <begin position="65"/>
        <end position="85"/>
    </location>
</feature>
<keyword evidence="2" id="KW-0472">Membrane</keyword>
<dbReference type="OrthoDB" id="3211789at2759"/>
<sequence>MLPGPSSTSNNPDKHRSSPFFPGINSSHVQQGQNESSPLLGAHVNASSPQPLTPKDTKEIRRNQIISIGVILLFTIALFVVYIVLAPVLTMKKGLYNWTFELPVSTPSLNMQAWNNRLVGSILFTPAPATDDHFTVSIETTVVKRQFAVRPWTVHDVQESGFTITVSDFLQNANATDYANIIVYIPSHHSYSKLTWNTYPLSNSSATLPFRKWNVAFNDLNDAGIRFEKIRVITDAGSIHSDGIRASSGYFQTSHGPISGKYTVPTANLTFNTNGGS</sequence>
<dbReference type="AlphaFoldDB" id="A0A0C3AWP1"/>
<accession>A0A0C3AWP1</accession>
<name>A0A0C3AWP1_SERVB</name>
<dbReference type="HOGENOM" id="CLU_1005145_0_0_1"/>